<dbReference type="InterPro" id="IPR036291">
    <property type="entry name" value="NAD(P)-bd_dom_sf"/>
</dbReference>
<dbReference type="InterPro" id="IPR000683">
    <property type="entry name" value="Gfo/Idh/MocA-like_OxRdtase_N"/>
</dbReference>
<reference evidence="4" key="1">
    <citation type="submission" date="2014-07" db="EMBL/GenBank/DDBJ databases">
        <authorList>
            <person name="Monot Marc"/>
        </authorList>
    </citation>
    <scope>NUCLEOTIDE SEQUENCE</scope>
    <source>
        <strain evidence="5">7032989</strain>
        <strain evidence="4">7032994</strain>
    </source>
</reference>
<evidence type="ECO:0000313" key="5">
    <source>
        <dbReference type="EMBL" id="CDS95038.1"/>
    </source>
</evidence>
<dbReference type="EMBL" id="LK932849">
    <property type="protein sequence ID" value="CDS95038.1"/>
    <property type="molecule type" value="Genomic_DNA"/>
</dbReference>
<dbReference type="Proteomes" id="UP000411588">
    <property type="component" value="Unassembled WGS sequence"/>
</dbReference>
<protein>
    <submittedName>
        <fullName evidence="7">1,5-anhydro-D-fructose reductase</fullName>
        <ecNumber evidence="7 8">1.1.1.292</ecNumber>
    </submittedName>
    <submittedName>
        <fullName evidence="4">Enzyme involved in biofilm formation</fullName>
        <ecNumber evidence="4">1.-.-.-</ecNumber>
    </submittedName>
    <submittedName>
        <fullName evidence="6">Gfo/Idh/MocA family oxidoreductase</fullName>
    </submittedName>
    <submittedName>
        <fullName evidence="3 8">NAD(P)-binding oxidoreductase</fullName>
    </submittedName>
</protein>
<dbReference type="Gene3D" id="3.30.360.10">
    <property type="entry name" value="Dihydrodipicolinate Reductase, domain 2"/>
    <property type="match status" value="1"/>
</dbReference>
<dbReference type="SUPFAM" id="SSF51735">
    <property type="entry name" value="NAD(P)-binding Rossmann-fold domains"/>
    <property type="match status" value="1"/>
</dbReference>
<evidence type="ECO:0000313" key="8">
    <source>
        <dbReference type="EMBL" id="VFD29827.1"/>
    </source>
</evidence>
<dbReference type="EC" id="1.1.1.292" evidence="7 8"/>
<dbReference type="GO" id="GO:0000166">
    <property type="term" value="F:nucleotide binding"/>
    <property type="evidence" value="ECO:0007669"/>
    <property type="project" value="InterPro"/>
</dbReference>
<dbReference type="RefSeq" id="WP_003439589.1">
    <property type="nucleotide sequence ID" value="NZ_AP031492.1"/>
</dbReference>
<dbReference type="PANTHER" id="PTHR43054:SF1">
    <property type="entry name" value="SCYLLO-INOSITOL 2-DEHYDROGENASE (NADP(+)) IOLU"/>
    <property type="match status" value="1"/>
</dbReference>
<dbReference type="Proteomes" id="UP000189137">
    <property type="component" value="Unassembled WGS sequence"/>
</dbReference>
<dbReference type="KEGG" id="pdf:CD630DERM_28550"/>
<sequence length="339" mass="38427">MMGKIRFGIVGTSNIANIFLRAASRVKDFELVAVYSRNLEKAREFGTLYGASIFFDDLEQMAKSKDIDAVYIASPNALHSKQTITCLKHKKHVLCEKSLASNLKEVKSMIKTAKDNNVLLMEAMRITCVPNFKAVKENLYKIGKIRRFFGSYCQYSSRYDKYKNGIIENAFKKELSNGALMDIGVYCIHPMVNLFGAPKTVKAVSHILQTGVDGEGSAVFQYDDMDAIIQYSKVADSYIPSEIQGEEGSIIIEKLNLFEKAIIKYRDGREEDISIPKEKAEEKPREIEGMYYELVEFISLINNNKIESNINSHENSIIVMEIMDEIRRQSSIVYPADSI</sequence>
<dbReference type="EMBL" id="FUPS01000006">
    <property type="protein sequence ID" value="SJS41485.1"/>
    <property type="molecule type" value="Genomic_DNA"/>
</dbReference>
<dbReference type="Pfam" id="PF01408">
    <property type="entry name" value="GFO_IDH_MocA"/>
    <property type="match status" value="1"/>
</dbReference>
<dbReference type="SUPFAM" id="SSF55347">
    <property type="entry name" value="Glyceraldehyde-3-phosphate dehydrogenase-like, C-terminal domain"/>
    <property type="match status" value="1"/>
</dbReference>
<dbReference type="EMBL" id="LK932525">
    <property type="protein sequence ID" value="CDS88633.1"/>
    <property type="molecule type" value="Genomic_DNA"/>
</dbReference>
<gene>
    <name evidence="4" type="primary">yulF</name>
    <name evidence="7" type="synonym">afr</name>
    <name evidence="5" type="ORF">BN1095_20128</name>
    <name evidence="3" type="ORF">BN1096_700076</name>
    <name evidence="4" type="ORF">BN1097_710078</name>
    <name evidence="6" type="ORF">KRM00_000427</name>
    <name evidence="8" type="ORF">SAMEA1402399_00816</name>
    <name evidence="7" type="ORF">SAMEA3375112_02037</name>
</gene>
<evidence type="ECO:0000313" key="6">
    <source>
        <dbReference type="EMBL" id="HBH1540974.1"/>
    </source>
</evidence>
<dbReference type="EMBL" id="LK932411">
    <property type="protein sequence ID" value="CDS89235.1"/>
    <property type="molecule type" value="Genomic_DNA"/>
</dbReference>
<reference evidence="6" key="3">
    <citation type="journal article" date="2018" name="Genome Biol.">
        <title>SKESA: strategic k-mer extension for scrupulous assemblies.</title>
        <authorList>
            <person name="Souvorov A."/>
            <person name="Agarwala R."/>
            <person name="Lipman D.J."/>
        </authorList>
    </citation>
    <scope>NUCLEOTIDE SEQUENCE</scope>
    <source>
        <strain evidence="6">HN1000</strain>
    </source>
</reference>
<dbReference type="Pfam" id="PF22725">
    <property type="entry name" value="GFO_IDH_MocA_C3"/>
    <property type="match status" value="1"/>
</dbReference>
<dbReference type="EC" id="1.-.-.-" evidence="4"/>
<proteinExistence type="predicted"/>
<dbReference type="PATRIC" id="fig|1496.854.peg.1513"/>
<organism evidence="4">
    <name type="scientific">Clostridioides difficile</name>
    <name type="common">Peptoclostridium difficile</name>
    <dbReference type="NCBI Taxonomy" id="1496"/>
    <lineage>
        <taxon>Bacteria</taxon>
        <taxon>Bacillati</taxon>
        <taxon>Bacillota</taxon>
        <taxon>Clostridia</taxon>
        <taxon>Peptostreptococcales</taxon>
        <taxon>Peptostreptococcaceae</taxon>
        <taxon>Clostridioides</taxon>
    </lineage>
</organism>
<dbReference type="AlphaFoldDB" id="A0A069AEE1"/>
<feature type="domain" description="Gfo/Idh/MocA-like oxidoreductase N-terminal" evidence="1">
    <location>
        <begin position="5"/>
        <end position="122"/>
    </location>
</feature>
<evidence type="ECO:0000313" key="3">
    <source>
        <dbReference type="EMBL" id="CDS88633.1"/>
    </source>
</evidence>
<accession>A0A069AEE1</accession>
<reference evidence="6" key="4">
    <citation type="submission" date="2021-06" db="EMBL/GenBank/DDBJ databases">
        <authorList>
            <consortium name="NCBI Pathogen Detection Project"/>
        </authorList>
    </citation>
    <scope>NUCLEOTIDE SEQUENCE</scope>
    <source>
        <strain evidence="6">HN1000</strain>
    </source>
</reference>
<evidence type="ECO:0000313" key="4">
    <source>
        <dbReference type="EMBL" id="CDS89235.1"/>
    </source>
</evidence>
<dbReference type="Proteomes" id="UP000878956">
    <property type="component" value="Unassembled WGS sequence"/>
</dbReference>
<dbReference type="InterPro" id="IPR055170">
    <property type="entry name" value="GFO_IDH_MocA-like_dom"/>
</dbReference>
<evidence type="ECO:0000259" key="2">
    <source>
        <dbReference type="Pfam" id="PF22725"/>
    </source>
</evidence>
<evidence type="ECO:0000259" key="1">
    <source>
        <dbReference type="Pfam" id="PF01408"/>
    </source>
</evidence>
<name>A0A069AEE1_CLODI</name>
<dbReference type="EMBL" id="DAEPXK010000003">
    <property type="protein sequence ID" value="HBH1540974.1"/>
    <property type="molecule type" value="Genomic_DNA"/>
</dbReference>
<dbReference type="GO" id="GO:0033712">
    <property type="term" value="F:1,5-anhydro-D-fructose reductase (1,5-anhydro-D-mannitol-forming) activity"/>
    <property type="evidence" value="ECO:0007669"/>
    <property type="project" value="UniProtKB-EC"/>
</dbReference>
<evidence type="ECO:0000313" key="7">
    <source>
        <dbReference type="EMBL" id="SJS41485.1"/>
    </source>
</evidence>
<keyword evidence="4" id="KW-0560">Oxidoreductase</keyword>
<dbReference type="Gene3D" id="3.40.50.720">
    <property type="entry name" value="NAD(P)-binding Rossmann-like Domain"/>
    <property type="match status" value="1"/>
</dbReference>
<dbReference type="PANTHER" id="PTHR43054">
    <property type="match status" value="1"/>
</dbReference>
<dbReference type="GeneID" id="66355266"/>
<evidence type="ECO:0000313" key="9">
    <source>
        <dbReference type="Proteomes" id="UP000189137"/>
    </source>
</evidence>
<reference evidence="7 9" key="2">
    <citation type="submission" date="2017-02" db="EMBL/GenBank/DDBJ databases">
        <authorList>
            <consortium name="Pathogen Informatics"/>
        </authorList>
    </citation>
    <scope>NUCLEOTIDE SEQUENCE [LARGE SCALE GENOMIC DNA]</scope>
    <source>
        <strain evidence="8">Clo34</strain>
        <strain evidence="10">clo34</strain>
        <strain evidence="7 9">VRECD0157</strain>
    </source>
</reference>
<dbReference type="EMBL" id="CAADAN010000002">
    <property type="protein sequence ID" value="VFD29827.1"/>
    <property type="molecule type" value="Genomic_DNA"/>
</dbReference>
<evidence type="ECO:0000313" key="10">
    <source>
        <dbReference type="Proteomes" id="UP000411588"/>
    </source>
</evidence>
<feature type="domain" description="GFO/IDH/MocA-like oxidoreductase" evidence="2">
    <location>
        <begin position="141"/>
        <end position="250"/>
    </location>
</feature>